<evidence type="ECO:0000313" key="5">
    <source>
        <dbReference type="Proteomes" id="UP001215818"/>
    </source>
</evidence>
<evidence type="ECO:0000313" key="4">
    <source>
        <dbReference type="Proteomes" id="UP000095788"/>
    </source>
</evidence>
<evidence type="ECO:0000313" key="2">
    <source>
        <dbReference type="EMBL" id="CUP71433.1"/>
    </source>
</evidence>
<proteinExistence type="predicted"/>
<dbReference type="EMBL" id="CZBF01000002">
    <property type="protein sequence ID" value="CUP71433.1"/>
    <property type="molecule type" value="Genomic_DNA"/>
</dbReference>
<dbReference type="RefSeq" id="WP_034529235.1">
    <property type="nucleotide sequence ID" value="NZ_CABKOQ010000014.1"/>
</dbReference>
<dbReference type="InterPro" id="IPR033410">
    <property type="entry name" value="DUF5119"/>
</dbReference>
<dbReference type="Pfam" id="PF17145">
    <property type="entry name" value="DUF5119"/>
    <property type="match status" value="1"/>
</dbReference>
<feature type="region of interest" description="Disordered" evidence="1">
    <location>
        <begin position="295"/>
        <end position="334"/>
    </location>
</feature>
<organism evidence="2 4">
    <name type="scientific">Bacteroides uniformis</name>
    <dbReference type="NCBI Taxonomy" id="820"/>
    <lineage>
        <taxon>Bacteria</taxon>
        <taxon>Pseudomonadati</taxon>
        <taxon>Bacteroidota</taxon>
        <taxon>Bacteroidia</taxon>
        <taxon>Bacteroidales</taxon>
        <taxon>Bacteroidaceae</taxon>
        <taxon>Bacteroides</taxon>
    </lineage>
</organism>
<evidence type="ECO:0000256" key="1">
    <source>
        <dbReference type="SAM" id="MobiDB-lite"/>
    </source>
</evidence>
<dbReference type="Proteomes" id="UP001215818">
    <property type="component" value="Unassembled WGS sequence"/>
</dbReference>
<sequence length="334" mass="36971">MASNVGEMSGMKDARHMILWLFFGLLPMLGSCDFRDMLDDYPVSGVQIKLDWKGVTDKLPQTMRIIFYPKDTQGRKVESYLPAGGGEVKVPPGKYAVVAYNFNTESIQIRGDESYETIEAFTGHCTGLDVHEDMVWSPDPLYVVALDEVEIRQSDVALPLDWKPEAVVDHYSFDIKVEGWDRISSIICHVDGLNGSYFIGNRACHLSEVPICVDTKRENGLLWGHFSSFVLLKDTKTRADSPMLLTLKIVKRDKTVQEVKVDITEVIETAPPSGGGEEEPDVGVPGSEIHIEVPVPEDKVVVDDLEPGTDEGDGGIGGDVDDWDDETDVELPVN</sequence>
<reference evidence="2 4" key="1">
    <citation type="submission" date="2015-09" db="EMBL/GenBank/DDBJ databases">
        <authorList>
            <consortium name="Pathogen Informatics"/>
        </authorList>
    </citation>
    <scope>NUCLEOTIDE SEQUENCE [LARGE SCALE GENOMIC DNA]</scope>
    <source>
        <strain evidence="2 4">2789STDY5834942</strain>
    </source>
</reference>
<name>A0A174LQJ6_BACUN</name>
<gene>
    <name evidence="2" type="ORF">ERS852554_01590</name>
    <name evidence="3" type="ORF">POY73_06835</name>
</gene>
<feature type="compositionally biased region" description="Acidic residues" evidence="1">
    <location>
        <begin position="303"/>
        <end position="334"/>
    </location>
</feature>
<protein>
    <submittedName>
        <fullName evidence="3">DUF5119 domain-containing protein</fullName>
    </submittedName>
</protein>
<dbReference type="Proteomes" id="UP000095788">
    <property type="component" value="Unassembled WGS sequence"/>
</dbReference>
<evidence type="ECO:0000313" key="3">
    <source>
        <dbReference type="EMBL" id="MDC1793849.1"/>
    </source>
</evidence>
<reference evidence="3 5" key="2">
    <citation type="submission" date="2022-10" db="EMBL/GenBank/DDBJ databases">
        <title>Human gut microbiome strain richness.</title>
        <authorList>
            <person name="Chen-Liaw A."/>
        </authorList>
    </citation>
    <scope>NUCLEOTIDE SEQUENCE [LARGE SCALE GENOMIC DNA]</scope>
    <source>
        <strain evidence="3 5">D53st1_B1_D53t1_180928</strain>
    </source>
</reference>
<accession>A0A174LQJ6</accession>
<dbReference type="AlphaFoldDB" id="A0A174LQJ6"/>
<dbReference type="EMBL" id="JAQNRK010000005">
    <property type="protein sequence ID" value="MDC1793849.1"/>
    <property type="molecule type" value="Genomic_DNA"/>
</dbReference>